<comment type="catalytic activity">
    <reaction evidence="15">
        <text>N-acetyl-beta-D-galactosaminyl-(1-&gt;4)-beta-D-3-sulfogalactosyl-(1-&gt;4)-beta-D-glucosyl-(1&lt;-&gt;1')-ceramide + H2O = a beta-D-3-sulfogalactosyl-(1-&gt;4)-beta-D-glucosyl-(1&lt;-&gt;1')-ceramide + N-acetyl-beta-D-galactosamine</text>
        <dbReference type="Rhea" id="RHEA:48276"/>
        <dbReference type="ChEBI" id="CHEBI:15377"/>
        <dbReference type="ChEBI" id="CHEBI:28497"/>
        <dbReference type="ChEBI" id="CHEBI:90163"/>
        <dbReference type="ChEBI" id="CHEBI:90164"/>
    </reaction>
    <physiologicalReaction direction="left-to-right" evidence="15">
        <dbReference type="Rhea" id="RHEA:48277"/>
    </physiologicalReaction>
</comment>
<name>A0A815N2J7_9BILA</name>
<feature type="domain" description="Beta-hexosaminidase eukaryotic type N-terminal" evidence="20">
    <location>
        <begin position="42"/>
        <end position="158"/>
    </location>
</feature>
<feature type="chain" id="PRO_5032431093" description="beta-N-acetylhexosaminidase" evidence="18">
    <location>
        <begin position="22"/>
        <end position="1702"/>
    </location>
</feature>
<evidence type="ECO:0000256" key="15">
    <source>
        <dbReference type="ARBA" id="ARBA00047301"/>
    </source>
</evidence>
<dbReference type="GO" id="GO:0016020">
    <property type="term" value="C:membrane"/>
    <property type="evidence" value="ECO:0007669"/>
    <property type="project" value="TreeGrafter"/>
</dbReference>
<evidence type="ECO:0000256" key="4">
    <source>
        <dbReference type="ARBA" id="ARBA00012663"/>
    </source>
</evidence>
<dbReference type="SUPFAM" id="SSF55545">
    <property type="entry name" value="beta-N-acetylhexosaminidase-like domain"/>
    <property type="match status" value="3"/>
</dbReference>
<dbReference type="InterPro" id="IPR025705">
    <property type="entry name" value="Beta_hexosaminidase_sua/sub"/>
</dbReference>
<sequence>MKAVIFLLELFIFLSYFSVKCEITYIEVKYPLEGQRSPPNAIWPHPQQISVNTDLLYVRPHDIMIYSNIITCDIIAKAIERYEPIFFPPALTMHEPPTTAENILQSLTLNIRDGNQCEQYIQQTSNETYTLTIFREMAIVEASSVWGLLRGLETFSQLIYIDEQNYVVINSSVTIVDSPRFNHRGIMLDTARHFLPVPIIKKNLDIMSYNKLNVFHWHLVDDQSFPFESTSFPDLSRKGAFSPDHVYTPADVADVIEHARLRGIRVIPEIDTPGHTFSWSKSMPELITVCWANGKPYQAIYAVQGEMEIFNPSEPRVFTAMDTLLREVKQRFPSNYIHLGMDEVYDKCWLSNPNITQWMQNMGIPDAKGIHTYYADRILNIMRNINSTPIVWQDVWDEKVELPEGTIIQVWKDKSTSSDMDSWASYLNQAANQGYNVILSSPWYLNFVSYGSYVTNTSVMNLEFFKYYEVEPFREFNGSDEARKRILGGEACLWAEFADGTNLLPRLWPKASAVAERLWSAASINNSEDAQFRLDVHRCRLLRRGIPAQPLLNGYCGNYELGMPRSMVNHPAFNYENPVWGERSPPNAIWPHPQQISVTTDLLYIRPNNLTVNSNIQSCDIIANAIKRYKPLFFPPKLQMRIPPTTAENVLQSLTLNIQDGNQCEQYIQQTSNETYTLTIFREMAIVEASSVWGLLRGLETFSQLIYIDEQNYVVINSSVNINDSPRFNHRGIMLDTARHFLPVPIIKKNLDIMSYNKLNVFHWHLVDDQSFPFESTAFPELSRKGAFSPDHVYTPADVADVIEHARLRGIRVIPEMDTPGHTYSWGKSMPELITVCWADGKPYQAIYGVHGAMEVFNPSEPRVYSTMDTLLREVKQRFPSNYIHLGMDEAYDRCWLSNPNLTQWMPTVNISNVKGLHAYYADRILNIMRNISATPIVWQDVWDENVTLPQDTIIQVWKGDNGLWGPYLDKAAKQGYDVILSTPWYLNLISYGKYNTNASLMNLEFFKHYEIEPLMNFTGTEEQKKHILGGEACVWAEFVDSTNLLTTLWPRASAVAERLWSAASVNKSEDAQFRLDVHRCRLLRRGIPAQPLLNGYCGNYELGMPRSMVNHPAFNYENPVWGERSPPNAIWPHPQQISVNTDLLYIRPNNLTVNSNIQSCDIIANAIKRYKPLFFPPKLQMRVPPTTAENILQSLTLNIRDGNQCEQYIQQTSNETYTLTIFREMAIVEASSVWGLLRGLETFSQLIYIDEQNYVVINSSVNINDSPRFNHRGIMLDTARHFLPVPIIKKNLDIMSYNKLNVFHWHLVDDQSFPFESTSFPELSRKGAFSPDHVYTPTDVADVIEHARLRGIRVIPEIDTPGHTYSWGKSMPELITVCWADGKPYQAIYGEHGAMEVFNPSEARVYSTMDTLLREVKQRFPSNYIHLGMDEAYDKCWLSNPNLTQWMPTVNISNVKGLHAYYADRILNIMRNISSIPIVWQDVWDENVTLPQDTIIQVWKGDNGLWGPYLDKAAKQGYDVILSTPWYLNLISYGKYNTNASLMNLEFFKHYEIEPLMNFTGTEEQKKHILGGEACVWAEFVDSTNLLTTLWPRASAVAERLWSAASVNNPEDAQFRLDVHRCRLLRRGIPAQTILPGYCGNYELGMARSMIDDPAFNYQESTWIDVITPLPSAAAASINVFTSMSLFLIIKITCFMILFRS</sequence>
<dbReference type="Pfam" id="PF14845">
    <property type="entry name" value="Glycohydro_20b2"/>
    <property type="match status" value="3"/>
</dbReference>
<dbReference type="GO" id="GO:0006689">
    <property type="term" value="P:ganglioside catabolic process"/>
    <property type="evidence" value="ECO:0007669"/>
    <property type="project" value="TreeGrafter"/>
</dbReference>
<dbReference type="EC" id="3.2.1.52" evidence="4"/>
<dbReference type="InterPro" id="IPR017853">
    <property type="entry name" value="GH"/>
</dbReference>
<keyword evidence="17" id="KW-0472">Membrane</keyword>
<keyword evidence="10" id="KW-0458">Lysosome</keyword>
<gene>
    <name evidence="21" type="ORF">JYZ213_LOCUS39467</name>
</gene>
<comment type="catalytic activity">
    <reaction evidence="1">
        <text>Hydrolysis of terminal non-reducing N-acetyl-D-hexosamine residues in N-acetyl-beta-D-hexosaminides.</text>
        <dbReference type="EC" id="3.2.1.52"/>
    </reaction>
</comment>
<evidence type="ECO:0000256" key="5">
    <source>
        <dbReference type="ARBA" id="ARBA00022729"/>
    </source>
</evidence>
<evidence type="ECO:0000259" key="20">
    <source>
        <dbReference type="Pfam" id="PF14845"/>
    </source>
</evidence>
<dbReference type="PRINTS" id="PR00738">
    <property type="entry name" value="GLHYDRLASE20"/>
</dbReference>
<dbReference type="InterPro" id="IPR029019">
    <property type="entry name" value="HEX_eukaryotic_N"/>
</dbReference>
<dbReference type="GO" id="GO:0005764">
    <property type="term" value="C:lysosome"/>
    <property type="evidence" value="ECO:0007669"/>
    <property type="project" value="UniProtKB-SubCell"/>
</dbReference>
<keyword evidence="8" id="KW-1015">Disulfide bond</keyword>
<accession>A0A815N2J7</accession>
<evidence type="ECO:0000256" key="17">
    <source>
        <dbReference type="SAM" id="Phobius"/>
    </source>
</evidence>
<evidence type="ECO:0000256" key="14">
    <source>
        <dbReference type="ARBA" id="ARBA00043827"/>
    </source>
</evidence>
<feature type="domain" description="Glycoside hydrolase family 20 catalytic" evidence="19">
    <location>
        <begin position="728"/>
        <end position="1063"/>
    </location>
</feature>
<dbReference type="SUPFAM" id="SSF51445">
    <property type="entry name" value="(Trans)glycosidases"/>
    <property type="match status" value="3"/>
</dbReference>
<feature type="transmembrane region" description="Helical" evidence="17">
    <location>
        <begin position="1679"/>
        <end position="1700"/>
    </location>
</feature>
<evidence type="ECO:0000256" key="11">
    <source>
        <dbReference type="ARBA" id="ARBA00023295"/>
    </source>
</evidence>
<evidence type="ECO:0000256" key="10">
    <source>
        <dbReference type="ARBA" id="ARBA00023228"/>
    </source>
</evidence>
<evidence type="ECO:0000256" key="13">
    <source>
        <dbReference type="ARBA" id="ARBA00043767"/>
    </source>
</evidence>
<feature type="signal peptide" evidence="18">
    <location>
        <begin position="1"/>
        <end position="21"/>
    </location>
</feature>
<proteinExistence type="inferred from homology"/>
<evidence type="ECO:0000313" key="22">
    <source>
        <dbReference type="Proteomes" id="UP000663845"/>
    </source>
</evidence>
<comment type="caution">
    <text evidence="21">The sequence shown here is derived from an EMBL/GenBank/DDBJ whole genome shotgun (WGS) entry which is preliminary data.</text>
</comment>
<comment type="catalytic activity">
    <reaction evidence="13">
        <text>a ganglioside GM2 (d18:1(4E)) + H2O = a ganglioside GM3 (d18:1(4E)) + N-acetyl-beta-D-galactosamine</text>
        <dbReference type="Rhea" id="RHEA:47940"/>
        <dbReference type="ChEBI" id="CHEBI:15377"/>
        <dbReference type="ChEBI" id="CHEBI:28497"/>
        <dbReference type="ChEBI" id="CHEBI:60065"/>
        <dbReference type="ChEBI" id="CHEBI:71502"/>
    </reaction>
    <physiologicalReaction direction="left-to-right" evidence="13">
        <dbReference type="Rhea" id="RHEA:47941"/>
    </physiologicalReaction>
</comment>
<dbReference type="InterPro" id="IPR029018">
    <property type="entry name" value="Hex-like_dom2"/>
</dbReference>
<evidence type="ECO:0000256" key="12">
    <source>
        <dbReference type="ARBA" id="ARBA00023505"/>
    </source>
</evidence>
<dbReference type="Pfam" id="PF00728">
    <property type="entry name" value="Glyco_hydro_20"/>
    <property type="match status" value="3"/>
</dbReference>
<keyword evidence="5 18" id="KW-0732">Signal</keyword>
<dbReference type="InterPro" id="IPR015883">
    <property type="entry name" value="Glyco_hydro_20_cat"/>
</dbReference>
<evidence type="ECO:0000259" key="19">
    <source>
        <dbReference type="Pfam" id="PF00728"/>
    </source>
</evidence>
<keyword evidence="6" id="KW-0378">Hydrolase</keyword>
<evidence type="ECO:0000256" key="6">
    <source>
        <dbReference type="ARBA" id="ARBA00022801"/>
    </source>
</evidence>
<evidence type="ECO:0000256" key="3">
    <source>
        <dbReference type="ARBA" id="ARBA00006285"/>
    </source>
</evidence>
<keyword evidence="7" id="KW-0443">Lipid metabolism</keyword>
<evidence type="ECO:0000256" key="16">
    <source>
        <dbReference type="ARBA" id="ARBA00049464"/>
    </source>
</evidence>
<feature type="domain" description="Glycoside hydrolase family 20 catalytic" evidence="19">
    <location>
        <begin position="181"/>
        <end position="521"/>
    </location>
</feature>
<evidence type="ECO:0000256" key="18">
    <source>
        <dbReference type="SAM" id="SignalP"/>
    </source>
</evidence>
<protein>
    <recommendedName>
        <fullName evidence="4">beta-N-acetylhexosaminidase</fullName>
        <ecNumber evidence="4">3.2.1.52</ecNumber>
    </recommendedName>
</protein>
<dbReference type="Proteomes" id="UP000663845">
    <property type="component" value="Unassembled WGS sequence"/>
</dbReference>
<organism evidence="21 22">
    <name type="scientific">Adineta steineri</name>
    <dbReference type="NCBI Taxonomy" id="433720"/>
    <lineage>
        <taxon>Eukaryota</taxon>
        <taxon>Metazoa</taxon>
        <taxon>Spiralia</taxon>
        <taxon>Gnathifera</taxon>
        <taxon>Rotifera</taxon>
        <taxon>Eurotatoria</taxon>
        <taxon>Bdelloidea</taxon>
        <taxon>Adinetida</taxon>
        <taxon>Adinetidae</taxon>
        <taxon>Adineta</taxon>
    </lineage>
</organism>
<dbReference type="CDD" id="cd06562">
    <property type="entry name" value="GH20_HexA_HexB-like"/>
    <property type="match status" value="3"/>
</dbReference>
<dbReference type="GO" id="GO:0005975">
    <property type="term" value="P:carbohydrate metabolic process"/>
    <property type="evidence" value="ECO:0007669"/>
    <property type="project" value="InterPro"/>
</dbReference>
<keyword evidence="11" id="KW-0326">Glycosidase</keyword>
<comment type="similarity">
    <text evidence="3">Belongs to the glycosyl hydrolase 20 family.</text>
</comment>
<feature type="domain" description="Beta-hexosaminidase eukaryotic type N-terminal" evidence="20">
    <location>
        <begin position="1131"/>
        <end position="1247"/>
    </location>
</feature>
<dbReference type="FunFam" id="3.20.20.80:FF:000049">
    <property type="entry name" value="Beta-hexosaminidase A"/>
    <property type="match status" value="3"/>
</dbReference>
<dbReference type="PANTHER" id="PTHR22600">
    <property type="entry name" value="BETA-HEXOSAMINIDASE"/>
    <property type="match status" value="1"/>
</dbReference>
<dbReference type="Gene3D" id="3.30.379.10">
    <property type="entry name" value="Chitobiase/beta-hexosaminidase domain 2-like"/>
    <property type="match status" value="3"/>
</dbReference>
<feature type="domain" description="Glycoside hydrolase family 20 catalytic" evidence="19">
    <location>
        <begin position="1270"/>
        <end position="1605"/>
    </location>
</feature>
<evidence type="ECO:0000256" key="7">
    <source>
        <dbReference type="ARBA" id="ARBA00023098"/>
    </source>
</evidence>
<comment type="catalytic activity">
    <reaction evidence="12">
        <text>beta-D-GalNAc-(1-&gt;4)-alpha-L-IdoA-(1-&gt;3)-beta-D-GalNAc-4-sulfate-(1-&gt;4)-alpha-L-IdoA-(1-&gt;3)-D-GalNAc-4-sulfate + H2O = alpha-L-IdoA-(1-&gt;3)-beta-D-GalNAc-4-sulfate-(1-&gt;4)-alpha-L-IdoA-(1-&gt;3)-D-GalNAc-4-sulfate + N-acetyl-D-galactosamine</text>
        <dbReference type="Rhea" id="RHEA:64372"/>
        <dbReference type="ChEBI" id="CHEBI:15377"/>
        <dbReference type="ChEBI" id="CHEBI:28037"/>
        <dbReference type="ChEBI" id="CHEBI:152565"/>
        <dbReference type="ChEBI" id="CHEBI:152566"/>
    </reaction>
    <physiologicalReaction direction="left-to-right" evidence="12">
        <dbReference type="Rhea" id="RHEA:64373"/>
    </physiologicalReaction>
</comment>
<dbReference type="GO" id="GO:0004563">
    <property type="term" value="F:beta-N-acetylhexosaminidase activity"/>
    <property type="evidence" value="ECO:0007669"/>
    <property type="project" value="UniProtKB-EC"/>
</dbReference>
<feature type="domain" description="Beta-hexosaminidase eukaryotic type N-terminal" evidence="20">
    <location>
        <begin position="589"/>
        <end position="705"/>
    </location>
</feature>
<keyword evidence="17" id="KW-1133">Transmembrane helix</keyword>
<dbReference type="GO" id="GO:0030203">
    <property type="term" value="P:glycosaminoglycan metabolic process"/>
    <property type="evidence" value="ECO:0007669"/>
    <property type="project" value="TreeGrafter"/>
</dbReference>
<dbReference type="Gene3D" id="3.20.20.80">
    <property type="entry name" value="Glycosidases"/>
    <property type="match status" value="3"/>
</dbReference>
<dbReference type="EMBL" id="CAJNOG010001289">
    <property type="protein sequence ID" value="CAF1429223.1"/>
    <property type="molecule type" value="Genomic_DNA"/>
</dbReference>
<evidence type="ECO:0000313" key="21">
    <source>
        <dbReference type="EMBL" id="CAF1429223.1"/>
    </source>
</evidence>
<evidence type="ECO:0000256" key="9">
    <source>
        <dbReference type="ARBA" id="ARBA00023180"/>
    </source>
</evidence>
<comment type="catalytic activity">
    <reaction evidence="14">
        <text>a ganglioside GM2 + H2O = a ganglioside GM3 + N-acetyl-beta-D-galactosamine</text>
        <dbReference type="Rhea" id="RHEA:47968"/>
        <dbReference type="ChEBI" id="CHEBI:15377"/>
        <dbReference type="ChEBI" id="CHEBI:28497"/>
        <dbReference type="ChEBI" id="CHEBI:79210"/>
        <dbReference type="ChEBI" id="CHEBI:79218"/>
    </reaction>
    <physiologicalReaction direction="left-to-right" evidence="14">
        <dbReference type="Rhea" id="RHEA:47969"/>
    </physiologicalReaction>
</comment>
<dbReference type="PANTHER" id="PTHR22600:SF21">
    <property type="entry name" value="BETA-HEXOSAMINIDASE A"/>
    <property type="match status" value="1"/>
</dbReference>
<keyword evidence="9" id="KW-0325">Glycoprotein</keyword>
<keyword evidence="17" id="KW-0812">Transmembrane</keyword>
<evidence type="ECO:0000256" key="1">
    <source>
        <dbReference type="ARBA" id="ARBA00001231"/>
    </source>
</evidence>
<reference evidence="21" key="1">
    <citation type="submission" date="2021-02" db="EMBL/GenBank/DDBJ databases">
        <authorList>
            <person name="Nowell W R."/>
        </authorList>
    </citation>
    <scope>NUCLEOTIDE SEQUENCE</scope>
</reference>
<evidence type="ECO:0000256" key="2">
    <source>
        <dbReference type="ARBA" id="ARBA00004371"/>
    </source>
</evidence>
<comment type="catalytic activity">
    <reaction evidence="16">
        <text>N-acetyl-beta-D-6-sulfogalactosaminyl-(1-&gt;4)-alpha-L-iduronyl-(1-&gt;3)-N-acetyl-D-6-sulfogalactosamine + H2O = alpha-L-iduronyl-(1-&gt;3)-N-acetyl-D-6-sulfogalactosamine + N-acetyl-D-6-sulfogalactosamine</text>
        <dbReference type="Rhea" id="RHEA:64384"/>
        <dbReference type="ChEBI" id="CHEBI:15377"/>
        <dbReference type="ChEBI" id="CHEBI:152567"/>
        <dbReference type="ChEBI" id="CHEBI:152568"/>
        <dbReference type="ChEBI" id="CHEBI:153064"/>
    </reaction>
    <physiologicalReaction direction="left-to-right" evidence="16">
        <dbReference type="Rhea" id="RHEA:64385"/>
    </physiologicalReaction>
</comment>
<comment type="subcellular location">
    <subcellularLocation>
        <location evidence="2">Lysosome</location>
    </subcellularLocation>
</comment>
<evidence type="ECO:0000256" key="8">
    <source>
        <dbReference type="ARBA" id="ARBA00023157"/>
    </source>
</evidence>